<protein>
    <recommendedName>
        <fullName evidence="5">Fungal lipase-type domain-containing protein</fullName>
    </recommendedName>
</protein>
<dbReference type="InterPro" id="IPR051218">
    <property type="entry name" value="Sec_MonoDiacylglyc_Lipase"/>
</dbReference>
<dbReference type="InterPro" id="IPR029058">
    <property type="entry name" value="AB_hydrolase_fold"/>
</dbReference>
<comment type="catalytic activity">
    <reaction evidence="3">
        <text>a diacylglycerol + H2O = a monoacylglycerol + a fatty acid + H(+)</text>
        <dbReference type="Rhea" id="RHEA:32731"/>
        <dbReference type="ChEBI" id="CHEBI:15377"/>
        <dbReference type="ChEBI" id="CHEBI:15378"/>
        <dbReference type="ChEBI" id="CHEBI:17408"/>
        <dbReference type="ChEBI" id="CHEBI:18035"/>
        <dbReference type="ChEBI" id="CHEBI:28868"/>
    </reaction>
</comment>
<keyword evidence="1" id="KW-1015">Disulfide bond</keyword>
<dbReference type="SUPFAM" id="SSF53474">
    <property type="entry name" value="alpha/beta-Hydrolases"/>
    <property type="match status" value="1"/>
</dbReference>
<evidence type="ECO:0000256" key="3">
    <source>
        <dbReference type="ARBA" id="ARBA00047591"/>
    </source>
</evidence>
<proteinExistence type="inferred from homology"/>
<organism evidence="6 7">
    <name type="scientific">Meripilus lineatus</name>
    <dbReference type="NCBI Taxonomy" id="2056292"/>
    <lineage>
        <taxon>Eukaryota</taxon>
        <taxon>Fungi</taxon>
        <taxon>Dikarya</taxon>
        <taxon>Basidiomycota</taxon>
        <taxon>Agaricomycotina</taxon>
        <taxon>Agaricomycetes</taxon>
        <taxon>Polyporales</taxon>
        <taxon>Meripilaceae</taxon>
        <taxon>Meripilus</taxon>
    </lineage>
</organism>
<evidence type="ECO:0000313" key="6">
    <source>
        <dbReference type="EMBL" id="KAJ3491706.1"/>
    </source>
</evidence>
<dbReference type="PANTHER" id="PTHR45856">
    <property type="entry name" value="ALPHA/BETA-HYDROLASES SUPERFAMILY PROTEIN"/>
    <property type="match status" value="1"/>
</dbReference>
<dbReference type="AlphaFoldDB" id="A0AAD5YIF4"/>
<dbReference type="Pfam" id="PF01764">
    <property type="entry name" value="Lipase_3"/>
    <property type="match status" value="1"/>
</dbReference>
<comment type="catalytic activity">
    <reaction evidence="4">
        <text>a monoacylglycerol + H2O = glycerol + a fatty acid + H(+)</text>
        <dbReference type="Rhea" id="RHEA:15245"/>
        <dbReference type="ChEBI" id="CHEBI:15377"/>
        <dbReference type="ChEBI" id="CHEBI:15378"/>
        <dbReference type="ChEBI" id="CHEBI:17408"/>
        <dbReference type="ChEBI" id="CHEBI:17754"/>
        <dbReference type="ChEBI" id="CHEBI:28868"/>
    </reaction>
</comment>
<dbReference type="InterPro" id="IPR002921">
    <property type="entry name" value="Fungal_lipase-type"/>
</dbReference>
<comment type="similarity">
    <text evidence="2">Belongs to the AB hydrolase superfamily. Lipase family. Class 3 subfamily.</text>
</comment>
<reference evidence="6" key="1">
    <citation type="submission" date="2022-07" db="EMBL/GenBank/DDBJ databases">
        <title>Genome Sequence of Physisporinus lineatus.</title>
        <authorList>
            <person name="Buettner E."/>
        </authorList>
    </citation>
    <scope>NUCLEOTIDE SEQUENCE</scope>
    <source>
        <strain evidence="6">VT162</strain>
    </source>
</reference>
<evidence type="ECO:0000313" key="7">
    <source>
        <dbReference type="Proteomes" id="UP001212997"/>
    </source>
</evidence>
<keyword evidence="7" id="KW-1185">Reference proteome</keyword>
<evidence type="ECO:0000256" key="1">
    <source>
        <dbReference type="ARBA" id="ARBA00023157"/>
    </source>
</evidence>
<accession>A0AAD5YIF4</accession>
<dbReference type="GO" id="GO:0006629">
    <property type="term" value="P:lipid metabolic process"/>
    <property type="evidence" value="ECO:0007669"/>
    <property type="project" value="InterPro"/>
</dbReference>
<dbReference type="CDD" id="cd00519">
    <property type="entry name" value="Lipase_3"/>
    <property type="match status" value="1"/>
</dbReference>
<evidence type="ECO:0000259" key="5">
    <source>
        <dbReference type="Pfam" id="PF01764"/>
    </source>
</evidence>
<dbReference type="EMBL" id="JANAWD010000008">
    <property type="protein sequence ID" value="KAJ3491706.1"/>
    <property type="molecule type" value="Genomic_DNA"/>
</dbReference>
<feature type="domain" description="Fungal lipase-type" evidence="5">
    <location>
        <begin position="113"/>
        <end position="254"/>
    </location>
</feature>
<evidence type="ECO:0000256" key="2">
    <source>
        <dbReference type="ARBA" id="ARBA00043996"/>
    </source>
</evidence>
<sequence>MFLPLRPMGLLLGPLGSPFLPHLPNIDGVDTQRPIPLRATPISGEELAAFTPFTQFARAAYCPSEYIKDWSCGGNHTEACDAITDFEPVWTSGDGDEVQLQFVGYWPPENSIVVAYEGTDPTKIYSMLTDLDFVRRPLNRTLFPGIPANVLVHRGFADQHEMTATIVLSEVKKLLSSKNAQKVILVGHSLGGALSELAALYMTLNLPSNVHVKGVTYGTPRVGNSEFAKFFNSKVHDFYRINNERDLIPLVPFIEMGYRHPHGEIHIISPNNAVACPWNWNDAFSPLCTSGAVPDIFEGDILDHLGPYQGIEIGTIFCD</sequence>
<name>A0AAD5YIF4_9APHY</name>
<gene>
    <name evidence="6" type="ORF">NLI96_g520</name>
</gene>
<comment type="caution">
    <text evidence="6">The sequence shown here is derived from an EMBL/GenBank/DDBJ whole genome shotgun (WGS) entry which is preliminary data.</text>
</comment>
<dbReference type="PANTHER" id="PTHR45856:SF25">
    <property type="entry name" value="FUNGAL LIPASE-LIKE DOMAIN-CONTAINING PROTEIN"/>
    <property type="match status" value="1"/>
</dbReference>
<dbReference type="Proteomes" id="UP001212997">
    <property type="component" value="Unassembled WGS sequence"/>
</dbReference>
<evidence type="ECO:0000256" key="4">
    <source>
        <dbReference type="ARBA" id="ARBA00048461"/>
    </source>
</evidence>
<dbReference type="Gene3D" id="3.40.50.1820">
    <property type="entry name" value="alpha/beta hydrolase"/>
    <property type="match status" value="1"/>
</dbReference>